<evidence type="ECO:0000313" key="4">
    <source>
        <dbReference type="Proteomes" id="UP000748308"/>
    </source>
</evidence>
<dbReference type="InterPro" id="IPR050272">
    <property type="entry name" value="Isochorismatase-like_hydrls"/>
</dbReference>
<feature type="domain" description="Isochorismatase-like" evidence="2">
    <location>
        <begin position="2"/>
        <end position="95"/>
    </location>
</feature>
<dbReference type="InterPro" id="IPR036380">
    <property type="entry name" value="Isochorismatase-like_sf"/>
</dbReference>
<comment type="caution">
    <text evidence="3">The sequence shown here is derived from an EMBL/GenBank/DDBJ whole genome shotgun (WGS) entry which is preliminary data.</text>
</comment>
<dbReference type="Pfam" id="PF00857">
    <property type="entry name" value="Isochorismatase"/>
    <property type="match status" value="1"/>
</dbReference>
<gene>
    <name evidence="3" type="ORF">FJY75_12790</name>
</gene>
<dbReference type="GO" id="GO:0008908">
    <property type="term" value="F:isochorismatase activity"/>
    <property type="evidence" value="ECO:0007669"/>
    <property type="project" value="InterPro"/>
</dbReference>
<dbReference type="InterPro" id="IPR000868">
    <property type="entry name" value="Isochorismatase-like_dom"/>
</dbReference>
<feature type="non-terminal residue" evidence="3">
    <location>
        <position position="1"/>
    </location>
</feature>
<proteinExistence type="predicted"/>
<organism evidence="3 4">
    <name type="scientific">Eiseniibacteriota bacterium</name>
    <dbReference type="NCBI Taxonomy" id="2212470"/>
    <lineage>
        <taxon>Bacteria</taxon>
        <taxon>Candidatus Eiseniibacteriota</taxon>
    </lineage>
</organism>
<accession>A0A938BRV8</accession>
<evidence type="ECO:0000256" key="1">
    <source>
        <dbReference type="ARBA" id="ARBA00022801"/>
    </source>
</evidence>
<evidence type="ECO:0000313" key="3">
    <source>
        <dbReference type="EMBL" id="MBM3318720.1"/>
    </source>
</evidence>
<dbReference type="SUPFAM" id="SSF52499">
    <property type="entry name" value="Isochorismatase-like hydrolases"/>
    <property type="match status" value="1"/>
</dbReference>
<dbReference type="PANTHER" id="PTHR43540">
    <property type="entry name" value="PEROXYUREIDOACRYLATE/UREIDOACRYLATE AMIDOHYDROLASE-RELATED"/>
    <property type="match status" value="1"/>
</dbReference>
<dbReference type="Gene3D" id="3.40.50.850">
    <property type="entry name" value="Isochorismatase-like"/>
    <property type="match status" value="1"/>
</dbReference>
<keyword evidence="1 3" id="KW-0378">Hydrolase</keyword>
<dbReference type="InterPro" id="IPR016291">
    <property type="entry name" value="Isochorismatase"/>
</dbReference>
<sequence>ALAPRPGEPVLRKTTYDAFLGTPLQALLEAEGATQVLIAGVLTHMCCETTARAAFCRGFEVYVAADATASHSEARHLGSLLGMADAVAVVMSVEEILERCRRAR</sequence>
<dbReference type="EMBL" id="VGIY01000458">
    <property type="protein sequence ID" value="MBM3318720.1"/>
    <property type="molecule type" value="Genomic_DNA"/>
</dbReference>
<reference evidence="3" key="1">
    <citation type="submission" date="2019-03" db="EMBL/GenBank/DDBJ databases">
        <title>Lake Tanganyika Metagenome-Assembled Genomes (MAGs).</title>
        <authorList>
            <person name="Tran P."/>
        </authorList>
    </citation>
    <scope>NUCLEOTIDE SEQUENCE</scope>
    <source>
        <strain evidence="3">M_DeepCast_400m_m2_100</strain>
    </source>
</reference>
<dbReference type="AlphaFoldDB" id="A0A938BRV8"/>
<dbReference type="PRINTS" id="PR01398">
    <property type="entry name" value="ISCHRISMTASE"/>
</dbReference>
<protein>
    <submittedName>
        <fullName evidence="3">Cysteine hydrolase</fullName>
    </submittedName>
</protein>
<dbReference type="Proteomes" id="UP000748308">
    <property type="component" value="Unassembled WGS sequence"/>
</dbReference>
<name>A0A938BRV8_UNCEI</name>
<evidence type="ECO:0000259" key="2">
    <source>
        <dbReference type="Pfam" id="PF00857"/>
    </source>
</evidence>
<dbReference type="CDD" id="cd00431">
    <property type="entry name" value="cysteine_hydrolases"/>
    <property type="match status" value="1"/>
</dbReference>